<dbReference type="PANTHER" id="PTHR46609:SF6">
    <property type="entry name" value="EXONUCLEASE, PHAGE-TYPE_RECB, C-TERMINAL DOMAIN-CONTAINING PROTEIN-RELATED"/>
    <property type="match status" value="1"/>
</dbReference>
<dbReference type="RefSeq" id="WP_273145594.1">
    <property type="nucleotide sequence ID" value="NZ_CP053675.1"/>
</dbReference>
<dbReference type="InterPro" id="IPR019080">
    <property type="entry name" value="YqaJ_viral_recombinase"/>
</dbReference>
<evidence type="ECO:0000313" key="2">
    <source>
        <dbReference type="EMBL" id="QWY78109.1"/>
    </source>
</evidence>
<dbReference type="EMBL" id="CP071137">
    <property type="protein sequence ID" value="QWY78109.1"/>
    <property type="molecule type" value="Genomic_DNA"/>
</dbReference>
<evidence type="ECO:0000313" key="3">
    <source>
        <dbReference type="Proteomes" id="UP000683551"/>
    </source>
</evidence>
<dbReference type="NCBIfam" id="TIGR03033">
    <property type="entry name" value="phage_rel_nuc"/>
    <property type="match status" value="1"/>
</dbReference>
<evidence type="ECO:0000259" key="1">
    <source>
        <dbReference type="Pfam" id="PF09588"/>
    </source>
</evidence>
<feature type="domain" description="YqaJ viral recombinase" evidence="1">
    <location>
        <begin position="33"/>
        <end position="173"/>
    </location>
</feature>
<dbReference type="InterPro" id="IPR051703">
    <property type="entry name" value="NF-kappa-B_Signaling_Reg"/>
</dbReference>
<name>A0A9E6MYK8_9PROT</name>
<dbReference type="InterPro" id="IPR017482">
    <property type="entry name" value="Lambda-type_endonuclease"/>
</dbReference>
<reference evidence="2" key="1">
    <citation type="submission" date="2021-02" db="EMBL/GenBank/DDBJ databases">
        <title>Comparative genomics of Ferrovum myxofaciens strains, predominant extremophile bacteria forming large biofilm stalactites in acid mine ecosystems.</title>
        <authorList>
            <person name="Burkartova K."/>
            <person name="Ridl J."/>
            <person name="Pajer P."/>
            <person name="Falteisek L."/>
        </authorList>
    </citation>
    <scope>NUCLEOTIDE SEQUENCE</scope>
    <source>
        <strain evidence="2">MI1III</strain>
    </source>
</reference>
<dbReference type="Proteomes" id="UP000683551">
    <property type="component" value="Chromosome"/>
</dbReference>
<accession>A0A9E6MYK8</accession>
<organism evidence="2 3">
    <name type="scientific">Ferrovum myxofaciens</name>
    <dbReference type="NCBI Taxonomy" id="416213"/>
    <lineage>
        <taxon>Bacteria</taxon>
        <taxon>Pseudomonadati</taxon>
        <taxon>Pseudomonadota</taxon>
        <taxon>Betaproteobacteria</taxon>
        <taxon>Ferrovales</taxon>
        <taxon>Ferrovaceae</taxon>
        <taxon>Ferrovum</taxon>
    </lineage>
</organism>
<dbReference type="Gene3D" id="3.90.320.10">
    <property type="match status" value="1"/>
</dbReference>
<dbReference type="InterPro" id="IPR011604">
    <property type="entry name" value="PDDEXK-like_dom_sf"/>
</dbReference>
<sequence>MEIFTMLQFKHAPELKHQPALRLVSTNELSRDDWLAVRKQGIGSSDASAAVGINPYQSQLELWLIKTGRDANLPKPDFEDESLPTYWGNILEPIVATHYMRRTNTKVRRINAVLQHPTIPWMLANIDREVLGNPEVSILECKTAGIFGSRLWKYGVPEYIQIQVQHQLAVTGKMAADVAVLLGGQELQIHRIERDDELITQLITLEKRFWSFVESDTPPPADGSESAGLSLQVLFPQDNGIAVNFKGDMNMNGVFSDWLDVREQLGALEKQELRYRQALQQGMGEATRAEFEQGIVSWKKTKDSVILDTAAVLVVHPELLKKFPKPRNGSRRFVLI</sequence>
<dbReference type="PANTHER" id="PTHR46609">
    <property type="entry name" value="EXONUCLEASE, PHAGE-TYPE/RECB, C-TERMINAL DOMAIN-CONTAINING PROTEIN"/>
    <property type="match status" value="1"/>
</dbReference>
<dbReference type="SUPFAM" id="SSF52980">
    <property type="entry name" value="Restriction endonuclease-like"/>
    <property type="match status" value="1"/>
</dbReference>
<dbReference type="Pfam" id="PF09588">
    <property type="entry name" value="YqaJ"/>
    <property type="match status" value="1"/>
</dbReference>
<gene>
    <name evidence="2" type="ORF">JZL65_03240</name>
</gene>
<protein>
    <submittedName>
        <fullName evidence="2">YqaJ viral recombinase family protein</fullName>
    </submittedName>
</protein>
<dbReference type="InterPro" id="IPR011335">
    <property type="entry name" value="Restrct_endonuc-II-like"/>
</dbReference>
<dbReference type="AlphaFoldDB" id="A0A9E6MYK8"/>
<proteinExistence type="predicted"/>